<comment type="caution">
    <text evidence="1">The sequence shown here is derived from an EMBL/GenBank/DDBJ whole genome shotgun (WGS) entry which is preliminary data.</text>
</comment>
<gene>
    <name evidence="1" type="ORF">PbJCM13498_34920</name>
</gene>
<organism evidence="1 2">
    <name type="scientific">Prolixibacter bellariivorans</name>
    <dbReference type="NCBI Taxonomy" id="314319"/>
    <lineage>
        <taxon>Bacteria</taxon>
        <taxon>Pseudomonadati</taxon>
        <taxon>Bacteroidota</taxon>
        <taxon>Bacteroidia</taxon>
        <taxon>Marinilabiliales</taxon>
        <taxon>Prolixibacteraceae</taxon>
        <taxon>Prolixibacter</taxon>
    </lineage>
</organism>
<dbReference type="RefSeq" id="WP_036985130.1">
    <property type="nucleotide sequence ID" value="NZ_BLAX01000001.1"/>
</dbReference>
<name>A0A5M4B388_9BACT</name>
<proteinExistence type="predicted"/>
<dbReference type="AlphaFoldDB" id="A0A5M4B388"/>
<dbReference type="EMBL" id="BLAX01000001">
    <property type="protein sequence ID" value="GET34629.1"/>
    <property type="molecule type" value="Genomic_DNA"/>
</dbReference>
<keyword evidence="2" id="KW-1185">Reference proteome</keyword>
<evidence type="ECO:0000313" key="1">
    <source>
        <dbReference type="EMBL" id="GET34629.1"/>
    </source>
</evidence>
<evidence type="ECO:0000313" key="2">
    <source>
        <dbReference type="Proteomes" id="UP000391834"/>
    </source>
</evidence>
<dbReference type="OrthoDB" id="1453641at2"/>
<protein>
    <submittedName>
        <fullName evidence="1">Uncharacterized protein</fullName>
    </submittedName>
</protein>
<dbReference type="Proteomes" id="UP000391834">
    <property type="component" value="Unassembled WGS sequence"/>
</dbReference>
<reference evidence="1 2" key="1">
    <citation type="submission" date="2019-10" db="EMBL/GenBank/DDBJ databases">
        <title>Prolixibacter strains distinguished by the presence of nitrate reductase genes were adept at nitrate-dependent anaerobic corrosion of metallic iron and carbon steel.</title>
        <authorList>
            <person name="Iino T."/>
            <person name="Shono N."/>
            <person name="Ito K."/>
            <person name="Nakamura R."/>
            <person name="Sueoka K."/>
            <person name="Harayama S."/>
            <person name="Ohkuma M."/>
        </authorList>
    </citation>
    <scope>NUCLEOTIDE SEQUENCE [LARGE SCALE GENOMIC DNA]</scope>
    <source>
        <strain evidence="1 2">JCM 13498</strain>
    </source>
</reference>
<accession>A0A5M4B388</accession>
<sequence length="102" mass="12043">MSISEFMTEQFVIIRDEIINGIPSRVFDSHEFIRFFSKRFETKYVEILSSYKDEPFRNVHSQIGKFLSEHQEGLKIKSIGTIMSKNIFGIDNSNEKWEKTCL</sequence>